<dbReference type="CDD" id="cd03230">
    <property type="entry name" value="ABC_DR_subfamily_A"/>
    <property type="match status" value="1"/>
</dbReference>
<evidence type="ECO:0000256" key="2">
    <source>
        <dbReference type="ARBA" id="ARBA00022448"/>
    </source>
</evidence>
<keyword evidence="4" id="KW-0547">Nucleotide-binding</keyword>
<evidence type="ECO:0000259" key="6">
    <source>
        <dbReference type="PROSITE" id="PS50893"/>
    </source>
</evidence>
<evidence type="ECO:0000256" key="4">
    <source>
        <dbReference type="ARBA" id="ARBA00022741"/>
    </source>
</evidence>
<organism evidence="7 8">
    <name type="scientific">Candidatus Rhabdochlamydia porcellionis</name>
    <dbReference type="NCBI Taxonomy" id="225148"/>
    <lineage>
        <taxon>Bacteria</taxon>
        <taxon>Pseudomonadati</taxon>
        <taxon>Chlamydiota</taxon>
        <taxon>Chlamydiia</taxon>
        <taxon>Parachlamydiales</taxon>
        <taxon>Candidatus Rhabdochlamydiaceae</taxon>
        <taxon>Candidatus Rhabdochlamydia</taxon>
    </lineage>
</organism>
<dbReference type="Proteomes" id="UP000822862">
    <property type="component" value="Chromosome"/>
</dbReference>
<dbReference type="InterPro" id="IPR027417">
    <property type="entry name" value="P-loop_NTPase"/>
</dbReference>
<keyword evidence="3" id="KW-0536">Nodulation</keyword>
<dbReference type="InterPro" id="IPR003439">
    <property type="entry name" value="ABC_transporter-like_ATP-bd"/>
</dbReference>
<dbReference type="EMBL" id="CP075585">
    <property type="protein sequence ID" value="QZA59358.1"/>
    <property type="molecule type" value="Genomic_DNA"/>
</dbReference>
<evidence type="ECO:0000256" key="1">
    <source>
        <dbReference type="ARBA" id="ARBA00005417"/>
    </source>
</evidence>
<evidence type="ECO:0000256" key="5">
    <source>
        <dbReference type="ARBA" id="ARBA00022840"/>
    </source>
</evidence>
<comment type="similarity">
    <text evidence="1">Belongs to the ABC transporter superfamily.</text>
</comment>
<gene>
    <name evidence="7" type="ORF">RHAB15C_0001244</name>
</gene>
<evidence type="ECO:0000256" key="3">
    <source>
        <dbReference type="ARBA" id="ARBA00022458"/>
    </source>
</evidence>
<dbReference type="PROSITE" id="PS50893">
    <property type="entry name" value="ABC_TRANSPORTER_2"/>
    <property type="match status" value="1"/>
</dbReference>
<dbReference type="Pfam" id="PF00005">
    <property type="entry name" value="ABC_tran"/>
    <property type="match status" value="1"/>
</dbReference>
<evidence type="ECO:0000313" key="7">
    <source>
        <dbReference type="EMBL" id="QZA59358.1"/>
    </source>
</evidence>
<protein>
    <submittedName>
        <fullName evidence="7">ABC transporter ATP-binding protein NatA</fullName>
    </submittedName>
</protein>
<sequence length="246" mass="27866">MPILQIIDIKKHYLVKNRVKEVLKGISLDLFSGEVVSLLGLNGSGKTTLLSILVTLLAPSSGQIFWKGASIYKKLFSYRGSVGFSPQKPNLDPILTLEQNLLFAGRYFNLNKQRIQDRKEKLIKQFELESVMHLPLHLLSIGYKQRFLLARTLIHDPSIIILDEPTVGLDPCIRNQIQKVILSLKEEGKTIILATHYLEEAEALSDRIIVINNGVIKQIDTPKKIREGANLEKLFLHLIKPMPIFP</sequence>
<feature type="domain" description="ABC transporter" evidence="6">
    <location>
        <begin position="4"/>
        <end position="238"/>
    </location>
</feature>
<reference evidence="7 8" key="1">
    <citation type="submission" date="2020-01" db="EMBL/GenBank/DDBJ databases">
        <authorList>
            <person name="Sixt B."/>
            <person name="Schulz F."/>
            <person name="Kostanjsek R."/>
            <person name="Koestlbacher S."/>
            <person name="Collingro A."/>
            <person name="Toenshoff E."/>
            <person name="Horn M."/>
        </authorList>
    </citation>
    <scope>NUCLEOTIDE SEQUENCE [LARGE SCALE GENOMIC DNA]</scope>
    <source>
        <strain evidence="7 8">15C</strain>
    </source>
</reference>
<evidence type="ECO:0000313" key="8">
    <source>
        <dbReference type="Proteomes" id="UP000822862"/>
    </source>
</evidence>
<keyword evidence="5 7" id="KW-0067">ATP-binding</keyword>
<dbReference type="PANTHER" id="PTHR42711:SF5">
    <property type="entry name" value="ABC TRANSPORTER ATP-BINDING PROTEIN NATA"/>
    <property type="match status" value="1"/>
</dbReference>
<keyword evidence="2" id="KW-0813">Transport</keyword>
<dbReference type="InterPro" id="IPR003593">
    <property type="entry name" value="AAA+_ATPase"/>
</dbReference>
<dbReference type="InterPro" id="IPR050763">
    <property type="entry name" value="ABC_transporter_ATP-binding"/>
</dbReference>
<dbReference type="SUPFAM" id="SSF52540">
    <property type="entry name" value="P-loop containing nucleoside triphosphate hydrolases"/>
    <property type="match status" value="1"/>
</dbReference>
<dbReference type="RefSeq" id="WP_194845140.1">
    <property type="nucleotide sequence ID" value="NZ_CP075585.1"/>
</dbReference>
<reference evidence="7 8" key="2">
    <citation type="submission" date="2021-05" db="EMBL/GenBank/DDBJ databases">
        <title>Ecology and evolution of chlamydial symbionts of arthropods.</title>
        <authorList>
            <person name="Halter T."/>
            <person name="Sixt B.S."/>
            <person name="Toenshoff E.R."/>
            <person name="Koestlbacher S."/>
            <person name="Schulz F."/>
            <person name="Kostanjsek R."/>
            <person name="Collingro A."/>
            <person name="Hendrickx F."/>
            <person name="Horn M."/>
        </authorList>
    </citation>
    <scope>NUCLEOTIDE SEQUENCE [LARGE SCALE GENOMIC DNA]</scope>
    <source>
        <strain evidence="7 8">15C</strain>
    </source>
</reference>
<dbReference type="PANTHER" id="PTHR42711">
    <property type="entry name" value="ABC TRANSPORTER ATP-BINDING PROTEIN"/>
    <property type="match status" value="1"/>
</dbReference>
<dbReference type="GO" id="GO:0005524">
    <property type="term" value="F:ATP binding"/>
    <property type="evidence" value="ECO:0007669"/>
    <property type="project" value="UniProtKB-KW"/>
</dbReference>
<dbReference type="SMART" id="SM00382">
    <property type="entry name" value="AAA"/>
    <property type="match status" value="1"/>
</dbReference>
<keyword evidence="8" id="KW-1185">Reference proteome</keyword>
<accession>A0ABX8Z4X6</accession>
<dbReference type="Gene3D" id="3.40.50.300">
    <property type="entry name" value="P-loop containing nucleotide triphosphate hydrolases"/>
    <property type="match status" value="1"/>
</dbReference>
<proteinExistence type="inferred from homology"/>
<name>A0ABX8Z4X6_9BACT</name>